<evidence type="ECO:0000313" key="9">
    <source>
        <dbReference type="Proteomes" id="UP000283587"/>
    </source>
</evidence>
<dbReference type="Proteomes" id="UP000283587">
    <property type="component" value="Unassembled WGS sequence"/>
</dbReference>
<evidence type="ECO:0000256" key="3">
    <source>
        <dbReference type="ARBA" id="ARBA00022692"/>
    </source>
</evidence>
<dbReference type="GO" id="GO:0006865">
    <property type="term" value="P:amino acid transport"/>
    <property type="evidence" value="ECO:0007669"/>
    <property type="project" value="InterPro"/>
</dbReference>
<dbReference type="EMBL" id="QZEW01000076">
    <property type="protein sequence ID" value="RJL08330.1"/>
    <property type="molecule type" value="Genomic_DNA"/>
</dbReference>
<keyword evidence="4 7" id="KW-1133">Transmembrane helix</keyword>
<organism evidence="8 9">
    <name type="scientific">Paracoccus siganidrum</name>
    <dbReference type="NCBI Taxonomy" id="1276757"/>
    <lineage>
        <taxon>Bacteria</taxon>
        <taxon>Pseudomonadati</taxon>
        <taxon>Pseudomonadota</taxon>
        <taxon>Alphaproteobacteria</taxon>
        <taxon>Rhodobacterales</taxon>
        <taxon>Paracoccaceae</taxon>
        <taxon>Paracoccus</taxon>
    </lineage>
</organism>
<dbReference type="Pfam" id="PF01810">
    <property type="entry name" value="LysE"/>
    <property type="match status" value="1"/>
</dbReference>
<keyword evidence="3 7" id="KW-0812">Transmembrane</keyword>
<keyword evidence="9" id="KW-1185">Reference proteome</keyword>
<keyword evidence="5 7" id="KW-0472">Membrane</keyword>
<feature type="region of interest" description="Disordered" evidence="6">
    <location>
        <begin position="1"/>
        <end position="22"/>
    </location>
</feature>
<keyword evidence="2" id="KW-1003">Cell membrane</keyword>
<proteinExistence type="predicted"/>
<reference evidence="9" key="1">
    <citation type="submission" date="2018-09" db="EMBL/GenBank/DDBJ databases">
        <title>Paracoccus onubensis nov. sp. a moderate halophilic bacterium isolated from Gruta de las Maravillas (Aracena, Spain).</title>
        <authorList>
            <person name="Jurado V."/>
            <person name="Gutierrez-Patricio S."/>
            <person name="Gonzalez-Pimentel J.L."/>
            <person name="Miller A.Z."/>
            <person name="Laiz L."/>
            <person name="Saiz-Jimenez C."/>
        </authorList>
    </citation>
    <scope>NUCLEOTIDE SEQUENCE [LARGE SCALE GENOMIC DNA]</scope>
    <source>
        <strain evidence="9">DSM 26381</strain>
    </source>
</reference>
<feature type="compositionally biased region" description="Polar residues" evidence="6">
    <location>
        <begin position="13"/>
        <end position="22"/>
    </location>
</feature>
<evidence type="ECO:0000256" key="5">
    <source>
        <dbReference type="ARBA" id="ARBA00023136"/>
    </source>
</evidence>
<protein>
    <recommendedName>
        <fullName evidence="10">Amino acid transporter</fullName>
    </recommendedName>
</protein>
<evidence type="ECO:0000256" key="2">
    <source>
        <dbReference type="ARBA" id="ARBA00022475"/>
    </source>
</evidence>
<evidence type="ECO:0008006" key="10">
    <source>
        <dbReference type="Google" id="ProtNLM"/>
    </source>
</evidence>
<evidence type="ECO:0000256" key="6">
    <source>
        <dbReference type="SAM" id="MobiDB-lite"/>
    </source>
</evidence>
<dbReference type="GO" id="GO:0005886">
    <property type="term" value="C:plasma membrane"/>
    <property type="evidence" value="ECO:0007669"/>
    <property type="project" value="UniProtKB-SubCell"/>
</dbReference>
<feature type="non-terminal residue" evidence="8">
    <location>
        <position position="1"/>
    </location>
</feature>
<evidence type="ECO:0000256" key="4">
    <source>
        <dbReference type="ARBA" id="ARBA00022989"/>
    </source>
</evidence>
<evidence type="ECO:0000313" key="8">
    <source>
        <dbReference type="EMBL" id="RJL08330.1"/>
    </source>
</evidence>
<dbReference type="AlphaFoldDB" id="A0A419A3K5"/>
<evidence type="ECO:0000256" key="1">
    <source>
        <dbReference type="ARBA" id="ARBA00004651"/>
    </source>
</evidence>
<dbReference type="InterPro" id="IPR001123">
    <property type="entry name" value="LeuE-type"/>
</dbReference>
<accession>A0A419A3K5</accession>
<evidence type="ECO:0000256" key="7">
    <source>
        <dbReference type="SAM" id="Phobius"/>
    </source>
</evidence>
<name>A0A419A3K5_9RHOB</name>
<feature type="transmembrane region" description="Helical" evidence="7">
    <location>
        <begin position="24"/>
        <end position="45"/>
    </location>
</feature>
<comment type="subcellular location">
    <subcellularLocation>
        <location evidence="1">Cell membrane</location>
        <topology evidence="1">Multi-pass membrane protein</topology>
    </subcellularLocation>
</comment>
<comment type="caution">
    <text evidence="8">The sequence shown here is derived from an EMBL/GenBank/DDBJ whole genome shotgun (WGS) entry which is preliminary data.</text>
</comment>
<gene>
    <name evidence="8" type="ORF">D3P05_16360</name>
</gene>
<sequence>KAPRSGHCAEIEPSSTTVSSQTCGFSQVSGSFLFFFALGYGARLLAPLFRRPRAWQWLEAGVGTVMWSIALRLMIG</sequence>